<dbReference type="Proteomes" id="UP000044602">
    <property type="component" value="Unassembled WGS sequence"/>
</dbReference>
<evidence type="ECO:0000259" key="3">
    <source>
        <dbReference type="Pfam" id="PF00384"/>
    </source>
</evidence>
<keyword evidence="5" id="KW-1185">Reference proteome</keyword>
<dbReference type="GO" id="GO:0016491">
    <property type="term" value="F:oxidoreductase activity"/>
    <property type="evidence" value="ECO:0007669"/>
    <property type="project" value="InterPro"/>
</dbReference>
<proteinExistence type="predicted"/>
<comment type="cofactor">
    <cofactor evidence="1">
        <name>[4Fe-4S] cluster</name>
        <dbReference type="ChEBI" id="CHEBI:49883"/>
    </cofactor>
</comment>
<protein>
    <recommendedName>
        <fullName evidence="3">Molybdopterin oxidoreductase domain-containing protein</fullName>
    </recommendedName>
</protein>
<evidence type="ECO:0000256" key="2">
    <source>
        <dbReference type="ARBA" id="ARBA00034078"/>
    </source>
</evidence>
<dbReference type="GO" id="GO:0016020">
    <property type="term" value="C:membrane"/>
    <property type="evidence" value="ECO:0007669"/>
    <property type="project" value="TreeGrafter"/>
</dbReference>
<name>A0A0G4MD17_VERLO</name>
<dbReference type="PANTHER" id="PTHR43105">
    <property type="entry name" value="RESPIRATORY NITRATE REDUCTASE"/>
    <property type="match status" value="1"/>
</dbReference>
<gene>
    <name evidence="4" type="ORF">BN1708_018939</name>
</gene>
<sequence length="158" mass="17065">MPSGSQPISHGVDVRSNYLFNSQIAGIEVADAILIVGSNPRHEAAVLNARIRKQWLRSDLEIGVVGETWDSTFEFEHLGTDHAALKKALAGPFGKKLQAAKNPMIIVGSGVTDHADAKAFYETVGTFVDKNAANFITPEWNGYNVLQRAASRAGAFEV</sequence>
<dbReference type="InterPro" id="IPR050123">
    <property type="entry name" value="Prok_molybdopt-oxidoreductase"/>
</dbReference>
<reference evidence="4 5" key="1">
    <citation type="submission" date="2015-05" db="EMBL/GenBank/DDBJ databases">
        <authorList>
            <person name="Wang D.B."/>
            <person name="Wang M."/>
        </authorList>
    </citation>
    <scope>NUCLEOTIDE SEQUENCE [LARGE SCALE GENOMIC DNA]</scope>
    <source>
        <strain evidence="4">VL1</strain>
    </source>
</reference>
<dbReference type="Pfam" id="PF00384">
    <property type="entry name" value="Molybdopterin"/>
    <property type="match status" value="1"/>
</dbReference>
<dbReference type="SUPFAM" id="SSF53706">
    <property type="entry name" value="Formate dehydrogenase/DMSO reductase, domains 1-3"/>
    <property type="match status" value="1"/>
</dbReference>
<evidence type="ECO:0000313" key="5">
    <source>
        <dbReference type="Proteomes" id="UP000044602"/>
    </source>
</evidence>
<accession>A0A0G4MD17</accession>
<dbReference type="AlphaFoldDB" id="A0A0G4MD17"/>
<feature type="domain" description="Molybdopterin oxidoreductase" evidence="3">
    <location>
        <begin position="9"/>
        <end position="157"/>
    </location>
</feature>
<evidence type="ECO:0000313" key="4">
    <source>
        <dbReference type="EMBL" id="CRK32187.1"/>
    </source>
</evidence>
<dbReference type="InterPro" id="IPR006656">
    <property type="entry name" value="Mopterin_OxRdtase"/>
</dbReference>
<dbReference type="EMBL" id="CVQH01022036">
    <property type="protein sequence ID" value="CRK32187.1"/>
    <property type="molecule type" value="Genomic_DNA"/>
</dbReference>
<organism evidence="4 5">
    <name type="scientific">Verticillium longisporum</name>
    <name type="common">Verticillium dahliae var. longisporum</name>
    <dbReference type="NCBI Taxonomy" id="100787"/>
    <lineage>
        <taxon>Eukaryota</taxon>
        <taxon>Fungi</taxon>
        <taxon>Dikarya</taxon>
        <taxon>Ascomycota</taxon>
        <taxon>Pezizomycotina</taxon>
        <taxon>Sordariomycetes</taxon>
        <taxon>Hypocreomycetidae</taxon>
        <taxon>Glomerellales</taxon>
        <taxon>Plectosphaerellaceae</taxon>
        <taxon>Verticillium</taxon>
    </lineage>
</organism>
<feature type="non-terminal residue" evidence="4">
    <location>
        <position position="158"/>
    </location>
</feature>
<dbReference type="STRING" id="100787.A0A0G4MD17"/>
<evidence type="ECO:0000256" key="1">
    <source>
        <dbReference type="ARBA" id="ARBA00001966"/>
    </source>
</evidence>
<dbReference type="PANTHER" id="PTHR43105:SF13">
    <property type="entry name" value="NADH-UBIQUINONE OXIDOREDUCTASE 75 KDA SUBUNIT, MITOCHONDRIAL"/>
    <property type="match status" value="1"/>
</dbReference>
<comment type="cofactor">
    <cofactor evidence="2">
        <name>[2Fe-2S] cluster</name>
        <dbReference type="ChEBI" id="CHEBI:190135"/>
    </cofactor>
</comment>